<keyword evidence="2" id="KW-0687">Ribonucleoprotein</keyword>
<protein>
    <submittedName>
        <fullName evidence="2">28S ribosomal protein S36: mitochondrial-like isoform X1</fullName>
    </submittedName>
</protein>
<dbReference type="OrthoDB" id="2116030at2759"/>
<comment type="caution">
    <text evidence="2">The sequence shown here is derived from an EMBL/GenBank/DDBJ whole genome shotgun (WGS) entry which is preliminary data.</text>
</comment>
<evidence type="ECO:0000256" key="1">
    <source>
        <dbReference type="SAM" id="MobiDB-lite"/>
    </source>
</evidence>
<reference evidence="2 3" key="1">
    <citation type="journal article" date="2018" name="Gigascience">
        <title>Genomes of trombidid mites reveal novel predicted allergens and laterally-transferred genes associated with secondary metabolism.</title>
        <authorList>
            <person name="Dong X."/>
            <person name="Chaisiri K."/>
            <person name="Xia D."/>
            <person name="Armstrong S.D."/>
            <person name="Fang Y."/>
            <person name="Donnelly M.J."/>
            <person name="Kadowaki T."/>
            <person name="McGarry J.W."/>
            <person name="Darby A.C."/>
            <person name="Makepeace B.L."/>
        </authorList>
    </citation>
    <scope>NUCLEOTIDE SEQUENCE [LARGE SCALE GENOMIC DNA]</scope>
    <source>
        <strain evidence="2">UoL-WK</strain>
    </source>
</reference>
<sequence>VVKPHIPLIKFRKGGMSNSQVGMVSVDTSAHHQPTSNPVQSAPIGSTPRGSGIEEEFLPPRYYRKPISLLEMEFIERGGPDTL</sequence>
<dbReference type="Proteomes" id="UP000285301">
    <property type="component" value="Unassembled WGS sequence"/>
</dbReference>
<feature type="region of interest" description="Disordered" evidence="1">
    <location>
        <begin position="27"/>
        <end position="57"/>
    </location>
</feature>
<dbReference type="GO" id="GO:0005840">
    <property type="term" value="C:ribosome"/>
    <property type="evidence" value="ECO:0007669"/>
    <property type="project" value="UniProtKB-KW"/>
</dbReference>
<proteinExistence type="predicted"/>
<feature type="non-terminal residue" evidence="2">
    <location>
        <position position="1"/>
    </location>
</feature>
<keyword evidence="3" id="KW-1185">Reference proteome</keyword>
<gene>
    <name evidence="2" type="ORF">B4U79_05999</name>
</gene>
<dbReference type="AlphaFoldDB" id="A0A443R315"/>
<dbReference type="EMBL" id="NCKU01002405">
    <property type="protein sequence ID" value="RWS09650.1"/>
    <property type="molecule type" value="Genomic_DNA"/>
</dbReference>
<evidence type="ECO:0000313" key="2">
    <source>
        <dbReference type="EMBL" id="RWS09650.1"/>
    </source>
</evidence>
<evidence type="ECO:0000313" key="3">
    <source>
        <dbReference type="Proteomes" id="UP000285301"/>
    </source>
</evidence>
<organism evidence="2 3">
    <name type="scientific">Dinothrombium tinctorium</name>
    <dbReference type="NCBI Taxonomy" id="1965070"/>
    <lineage>
        <taxon>Eukaryota</taxon>
        <taxon>Metazoa</taxon>
        <taxon>Ecdysozoa</taxon>
        <taxon>Arthropoda</taxon>
        <taxon>Chelicerata</taxon>
        <taxon>Arachnida</taxon>
        <taxon>Acari</taxon>
        <taxon>Acariformes</taxon>
        <taxon>Trombidiformes</taxon>
        <taxon>Prostigmata</taxon>
        <taxon>Anystina</taxon>
        <taxon>Parasitengona</taxon>
        <taxon>Trombidioidea</taxon>
        <taxon>Trombidiidae</taxon>
        <taxon>Dinothrombium</taxon>
    </lineage>
</organism>
<feature type="compositionally biased region" description="Polar residues" evidence="1">
    <location>
        <begin position="27"/>
        <end position="44"/>
    </location>
</feature>
<keyword evidence="2" id="KW-0689">Ribosomal protein</keyword>
<name>A0A443R315_9ACAR</name>
<accession>A0A443R315</accession>